<dbReference type="Proteomes" id="UP000175989">
    <property type="component" value="Unassembled WGS sequence"/>
</dbReference>
<dbReference type="PANTHER" id="PTHR12215:SF10">
    <property type="entry name" value="L-AMINOADIPATE-SEMIALDEHYDE DEHYDROGENASE-PHOSPHOPANTETHEINYL TRANSFERASE"/>
    <property type="match status" value="1"/>
</dbReference>
<dbReference type="OrthoDB" id="9808281at2"/>
<evidence type="ECO:0000259" key="4">
    <source>
        <dbReference type="Pfam" id="PF22624"/>
    </source>
</evidence>
<protein>
    <submittedName>
        <fullName evidence="5">4'-phosphopantetheinyl transferase sfp</fullName>
        <ecNumber evidence="5">2.7.8.-</ecNumber>
    </submittedName>
</protein>
<evidence type="ECO:0000259" key="3">
    <source>
        <dbReference type="Pfam" id="PF01648"/>
    </source>
</evidence>
<proteinExistence type="inferred from homology"/>
<gene>
    <name evidence="5" type="primary">sfp</name>
    <name evidence="5" type="ORF">DUPY_47770</name>
</gene>
<dbReference type="PANTHER" id="PTHR12215">
    <property type="entry name" value="PHOSPHOPANTETHEINE TRANSFERASE"/>
    <property type="match status" value="1"/>
</dbReference>
<evidence type="ECO:0000256" key="1">
    <source>
        <dbReference type="ARBA" id="ARBA00010990"/>
    </source>
</evidence>
<evidence type="ECO:0000313" key="5">
    <source>
        <dbReference type="EMBL" id="OEZ92935.1"/>
    </source>
</evidence>
<dbReference type="Pfam" id="PF22624">
    <property type="entry name" value="AASDHPPT_N"/>
    <property type="match status" value="1"/>
</dbReference>
<dbReference type="GO" id="GO:0008897">
    <property type="term" value="F:holo-[acyl-carrier-protein] synthase activity"/>
    <property type="evidence" value="ECO:0007669"/>
    <property type="project" value="InterPro"/>
</dbReference>
<dbReference type="AlphaFoldDB" id="A0A1E7W971"/>
<dbReference type="PATRIC" id="fig|762836.4.peg.4916"/>
<dbReference type="Pfam" id="PF01648">
    <property type="entry name" value="ACPS"/>
    <property type="match status" value="1"/>
</dbReference>
<accession>A0A1E7W971</accession>
<reference evidence="6" key="1">
    <citation type="journal article" date="2016" name="Front. Microbiol.">
        <title>Molecular Keys to the Janthinobacterium and Duganella spp. Interaction with the Plant Pathogen Fusarium graminearum.</title>
        <authorList>
            <person name="Haack F.S."/>
            <person name="Poehlein A."/>
            <person name="Kroger C."/>
            <person name="Voigt C.A."/>
            <person name="Piepenbring M."/>
            <person name="Bode H.B."/>
            <person name="Daniel R."/>
            <person name="Schafer W."/>
            <person name="Streit W.R."/>
        </authorList>
    </citation>
    <scope>NUCLEOTIDE SEQUENCE [LARGE SCALE GENOMIC DNA]</scope>
    <source>
        <strain evidence="6">T54</strain>
    </source>
</reference>
<dbReference type="InterPro" id="IPR008278">
    <property type="entry name" value="4-PPantetheinyl_Trfase_dom"/>
</dbReference>
<keyword evidence="6" id="KW-1185">Reference proteome</keyword>
<dbReference type="InterPro" id="IPR037143">
    <property type="entry name" value="4-PPantetheinyl_Trfase_dom_sf"/>
</dbReference>
<comment type="similarity">
    <text evidence="1">Belongs to the P-Pant transferase superfamily. Gsp/Sfp/HetI/AcpT family.</text>
</comment>
<keyword evidence="2 5" id="KW-0808">Transferase</keyword>
<dbReference type="InterPro" id="IPR055066">
    <property type="entry name" value="AASDHPPT_N"/>
</dbReference>
<dbReference type="InterPro" id="IPR050559">
    <property type="entry name" value="P-Pant_transferase_sf"/>
</dbReference>
<dbReference type="Gene3D" id="3.90.470.20">
    <property type="entry name" value="4'-phosphopantetheinyl transferase domain"/>
    <property type="match status" value="2"/>
</dbReference>
<dbReference type="EMBL" id="LROM01000143">
    <property type="protein sequence ID" value="OEZ92935.1"/>
    <property type="molecule type" value="Genomic_DNA"/>
</dbReference>
<comment type="caution">
    <text evidence="5">The sequence shown here is derived from an EMBL/GenBank/DDBJ whole genome shotgun (WGS) entry which is preliminary data.</text>
</comment>
<feature type="domain" description="4'-phosphopantetheinyl transferase N-terminal" evidence="4">
    <location>
        <begin position="28"/>
        <end position="108"/>
    </location>
</feature>
<dbReference type="RefSeq" id="WP_070251664.1">
    <property type="nucleotide sequence ID" value="NZ_LROM01000143.1"/>
</dbReference>
<dbReference type="EC" id="2.7.8.-" evidence="5"/>
<dbReference type="GO" id="GO:0000287">
    <property type="term" value="F:magnesium ion binding"/>
    <property type="evidence" value="ECO:0007669"/>
    <property type="project" value="InterPro"/>
</dbReference>
<feature type="domain" description="4'-phosphopantetheinyl transferase" evidence="3">
    <location>
        <begin position="114"/>
        <end position="173"/>
    </location>
</feature>
<dbReference type="GO" id="GO:0019878">
    <property type="term" value="P:lysine biosynthetic process via aminoadipic acid"/>
    <property type="evidence" value="ECO:0007669"/>
    <property type="project" value="TreeGrafter"/>
</dbReference>
<evidence type="ECO:0000313" key="6">
    <source>
        <dbReference type="Proteomes" id="UP000175989"/>
    </source>
</evidence>
<evidence type="ECO:0000256" key="2">
    <source>
        <dbReference type="ARBA" id="ARBA00022679"/>
    </source>
</evidence>
<dbReference type="GO" id="GO:0005829">
    <property type="term" value="C:cytosol"/>
    <property type="evidence" value="ECO:0007669"/>
    <property type="project" value="TreeGrafter"/>
</dbReference>
<name>A0A1E7W971_9BURK</name>
<organism evidence="5 6">
    <name type="scientific">Duganella phyllosphaerae</name>
    <dbReference type="NCBI Taxonomy" id="762836"/>
    <lineage>
        <taxon>Bacteria</taxon>
        <taxon>Pseudomonadati</taxon>
        <taxon>Pseudomonadota</taxon>
        <taxon>Betaproteobacteria</taxon>
        <taxon>Burkholderiales</taxon>
        <taxon>Oxalobacteraceae</taxon>
        <taxon>Telluria group</taxon>
        <taxon>Duganella</taxon>
    </lineage>
</organism>
<dbReference type="SUPFAM" id="SSF56214">
    <property type="entry name" value="4'-phosphopantetheinyl transferase"/>
    <property type="match status" value="2"/>
</dbReference>
<sequence>MTAPVTVRLLMVDADAVADVDLPRLRDWLAPGELARCQRFARSQRLRQFVIGRVLARMALGQVLGVPARAVVLEEQVAGAPLLAAPPLKNFDGGFSISHSGRWVACAVSARTRLGLDIELRDPGRDLAALAAQAFDAHEVAQWQALAAARRADGFYRLWSEKEARFKLGADGHSLSLAHDELSVVVCTARVLDEAPEIEVVLLDAGLK</sequence>